<dbReference type="EMBL" id="GBXM01081089">
    <property type="protein sequence ID" value="JAH27488.1"/>
    <property type="molecule type" value="Transcribed_RNA"/>
</dbReference>
<proteinExistence type="predicted"/>
<accession>A0A0E9RGK6</accession>
<evidence type="ECO:0000313" key="1">
    <source>
        <dbReference type="EMBL" id="JAH27488.1"/>
    </source>
</evidence>
<protein>
    <submittedName>
        <fullName evidence="1">Uncharacterized protein</fullName>
    </submittedName>
</protein>
<dbReference type="AlphaFoldDB" id="A0A0E9RGK6"/>
<reference evidence="1" key="1">
    <citation type="submission" date="2014-11" db="EMBL/GenBank/DDBJ databases">
        <authorList>
            <person name="Amaro Gonzalez C."/>
        </authorList>
    </citation>
    <scope>NUCLEOTIDE SEQUENCE</scope>
</reference>
<organism evidence="1">
    <name type="scientific">Anguilla anguilla</name>
    <name type="common">European freshwater eel</name>
    <name type="synonym">Muraena anguilla</name>
    <dbReference type="NCBI Taxonomy" id="7936"/>
    <lineage>
        <taxon>Eukaryota</taxon>
        <taxon>Metazoa</taxon>
        <taxon>Chordata</taxon>
        <taxon>Craniata</taxon>
        <taxon>Vertebrata</taxon>
        <taxon>Euteleostomi</taxon>
        <taxon>Actinopterygii</taxon>
        <taxon>Neopterygii</taxon>
        <taxon>Teleostei</taxon>
        <taxon>Anguilliformes</taxon>
        <taxon>Anguillidae</taxon>
        <taxon>Anguilla</taxon>
    </lineage>
</organism>
<name>A0A0E9RGK6_ANGAN</name>
<reference evidence="1" key="2">
    <citation type="journal article" date="2015" name="Fish Shellfish Immunol.">
        <title>Early steps in the European eel (Anguilla anguilla)-Vibrio vulnificus interaction in the gills: Role of the RtxA13 toxin.</title>
        <authorList>
            <person name="Callol A."/>
            <person name="Pajuelo D."/>
            <person name="Ebbesson L."/>
            <person name="Teles M."/>
            <person name="MacKenzie S."/>
            <person name="Amaro C."/>
        </authorList>
    </citation>
    <scope>NUCLEOTIDE SEQUENCE</scope>
</reference>
<sequence length="50" mass="5503">MKFSLCSLNSRELFWAMSISLFSTAHSNAGLRSLNLRASSILFSSTKGSF</sequence>